<accession>A0A8H7QSD0</accession>
<protein>
    <submittedName>
        <fullName evidence="2">Uncharacterized protein</fullName>
    </submittedName>
</protein>
<feature type="transmembrane region" description="Helical" evidence="1">
    <location>
        <begin position="183"/>
        <end position="200"/>
    </location>
</feature>
<organism evidence="2 3">
    <name type="scientific">Mucor saturninus</name>
    <dbReference type="NCBI Taxonomy" id="64648"/>
    <lineage>
        <taxon>Eukaryota</taxon>
        <taxon>Fungi</taxon>
        <taxon>Fungi incertae sedis</taxon>
        <taxon>Mucoromycota</taxon>
        <taxon>Mucoromycotina</taxon>
        <taxon>Mucoromycetes</taxon>
        <taxon>Mucorales</taxon>
        <taxon>Mucorineae</taxon>
        <taxon>Mucoraceae</taxon>
        <taxon>Mucor</taxon>
    </lineage>
</organism>
<evidence type="ECO:0000256" key="1">
    <source>
        <dbReference type="SAM" id="Phobius"/>
    </source>
</evidence>
<name>A0A8H7QSD0_9FUNG</name>
<evidence type="ECO:0000313" key="2">
    <source>
        <dbReference type="EMBL" id="KAG2196873.1"/>
    </source>
</evidence>
<evidence type="ECO:0000313" key="3">
    <source>
        <dbReference type="Proteomes" id="UP000603453"/>
    </source>
</evidence>
<keyword evidence="3" id="KW-1185">Reference proteome</keyword>
<keyword evidence="1" id="KW-0472">Membrane</keyword>
<reference evidence="2" key="1">
    <citation type="submission" date="2020-12" db="EMBL/GenBank/DDBJ databases">
        <title>Metabolic potential, ecology and presence of endohyphal bacteria is reflected in genomic diversity of Mucoromycotina.</title>
        <authorList>
            <person name="Muszewska A."/>
            <person name="Okrasinska A."/>
            <person name="Steczkiewicz K."/>
            <person name="Drgas O."/>
            <person name="Orlowska M."/>
            <person name="Perlinska-Lenart U."/>
            <person name="Aleksandrzak-Piekarczyk T."/>
            <person name="Szatraj K."/>
            <person name="Zielenkiewicz U."/>
            <person name="Pilsyk S."/>
            <person name="Malc E."/>
            <person name="Mieczkowski P."/>
            <person name="Kruszewska J.S."/>
            <person name="Biernat P."/>
            <person name="Pawlowska J."/>
        </authorList>
    </citation>
    <scope>NUCLEOTIDE SEQUENCE</scope>
    <source>
        <strain evidence="2">WA0000017839</strain>
    </source>
</reference>
<keyword evidence="1" id="KW-1133">Transmembrane helix</keyword>
<comment type="caution">
    <text evidence="2">The sequence shown here is derived from an EMBL/GenBank/DDBJ whole genome shotgun (WGS) entry which is preliminary data.</text>
</comment>
<dbReference type="Proteomes" id="UP000603453">
    <property type="component" value="Unassembled WGS sequence"/>
</dbReference>
<gene>
    <name evidence="2" type="ORF">INT47_011393</name>
</gene>
<proteinExistence type="predicted"/>
<keyword evidence="1" id="KW-0812">Transmembrane</keyword>
<feature type="transmembrane region" description="Helical" evidence="1">
    <location>
        <begin position="206"/>
        <end position="223"/>
    </location>
</feature>
<dbReference type="AlphaFoldDB" id="A0A8H7QSD0"/>
<dbReference type="EMBL" id="JAEPRD010000138">
    <property type="protein sequence ID" value="KAG2196873.1"/>
    <property type="molecule type" value="Genomic_DNA"/>
</dbReference>
<sequence length="317" mass="36434">MSENHQYSTILNIDYIGLLLHLKNDVSNMAKFMSEDALPFWHDIIKFRQQSGIDYSDSYEDWDNLIIYVFKYCENISVICQKVDFYLDCLLQGLPLVGVFGEYSLNRMLQDVLTDITLRVSKMKSISYMEPPKKVYDSTIASLTEDNVAIRCMHLDFNRKVSSGEVKATRPSQKTFDDMEKSAYQFLAACTFVLIPLLMFDSSERTLYKYLIAGGCLLLAWFVRAPNKDLRCLKWAELEEDYMKIIGYLLDLVDYAASKADSLNYSQNDSLLSYGSIEMLRDTFRNIHLMSHAGQHFATRLMSAGDPNLVSKLFGPE</sequence>